<dbReference type="Gene3D" id="3.30.1240.10">
    <property type="match status" value="1"/>
</dbReference>
<dbReference type="GO" id="GO:0000287">
    <property type="term" value="F:magnesium ion binding"/>
    <property type="evidence" value="ECO:0007669"/>
    <property type="project" value="TreeGrafter"/>
</dbReference>
<reference evidence="2 3" key="1">
    <citation type="journal article" date="2013" name="Genome Announc.">
        <title>Draft genome sequence of an Actinobacterium, Brachybacterium muris strain UCD-AY4.</title>
        <authorList>
            <person name="Lo J.R."/>
            <person name="Lang J.M."/>
            <person name="Darling A.E."/>
            <person name="Eisen J.A."/>
            <person name="Coil D.A."/>
        </authorList>
    </citation>
    <scope>NUCLEOTIDE SEQUENCE [LARGE SCALE GENOMIC DNA]</scope>
    <source>
        <strain evidence="2 3">UCD-AY4</strain>
    </source>
</reference>
<dbReference type="HOGENOM" id="CLU_044146_0_0_11"/>
<dbReference type="OrthoDB" id="3180855at2"/>
<organism evidence="2 3">
    <name type="scientific">Brachybacterium muris UCD-AY4</name>
    <dbReference type="NCBI Taxonomy" id="1249481"/>
    <lineage>
        <taxon>Bacteria</taxon>
        <taxon>Bacillati</taxon>
        <taxon>Actinomycetota</taxon>
        <taxon>Actinomycetes</taxon>
        <taxon>Micrococcales</taxon>
        <taxon>Dermabacteraceae</taxon>
        <taxon>Brachybacterium</taxon>
    </lineage>
</organism>
<feature type="compositionally biased region" description="Low complexity" evidence="1">
    <location>
        <begin position="1"/>
        <end position="14"/>
    </location>
</feature>
<proteinExistence type="predicted"/>
<dbReference type="PANTHER" id="PTHR10000">
    <property type="entry name" value="PHOSPHOSERINE PHOSPHATASE"/>
    <property type="match status" value="1"/>
</dbReference>
<dbReference type="EMBL" id="AORC01000008">
    <property type="protein sequence ID" value="EYT49593.1"/>
    <property type="molecule type" value="Genomic_DNA"/>
</dbReference>
<evidence type="ECO:0000313" key="2">
    <source>
        <dbReference type="EMBL" id="EYT49593.1"/>
    </source>
</evidence>
<name>A0A022KU65_9MICO</name>
<dbReference type="GO" id="GO:0016791">
    <property type="term" value="F:phosphatase activity"/>
    <property type="evidence" value="ECO:0007669"/>
    <property type="project" value="UniProtKB-ARBA"/>
</dbReference>
<evidence type="ECO:0000313" key="3">
    <source>
        <dbReference type="Proteomes" id="UP000019754"/>
    </source>
</evidence>
<dbReference type="STRING" id="1249481.D641_0107065"/>
<gene>
    <name evidence="2" type="ORF">D641_0107065</name>
</gene>
<dbReference type="PANTHER" id="PTHR10000:SF8">
    <property type="entry name" value="HAD SUPERFAMILY HYDROLASE-LIKE, TYPE 3"/>
    <property type="match status" value="1"/>
</dbReference>
<dbReference type="GO" id="GO:0005829">
    <property type="term" value="C:cytosol"/>
    <property type="evidence" value="ECO:0007669"/>
    <property type="project" value="TreeGrafter"/>
</dbReference>
<dbReference type="SFLD" id="SFLDG01140">
    <property type="entry name" value="C2.B:_Phosphomannomutase_and_P"/>
    <property type="match status" value="1"/>
</dbReference>
<dbReference type="Pfam" id="PF08282">
    <property type="entry name" value="Hydrolase_3"/>
    <property type="match status" value="1"/>
</dbReference>
<dbReference type="PROSITE" id="PS01229">
    <property type="entry name" value="COF_2"/>
    <property type="match status" value="1"/>
</dbReference>
<keyword evidence="2" id="KW-0378">Hydrolase</keyword>
<dbReference type="SFLD" id="SFLDS00003">
    <property type="entry name" value="Haloacid_Dehalogenase"/>
    <property type="match status" value="1"/>
</dbReference>
<dbReference type="InterPro" id="IPR023214">
    <property type="entry name" value="HAD_sf"/>
</dbReference>
<dbReference type="Proteomes" id="UP000019754">
    <property type="component" value="Unassembled WGS sequence"/>
</dbReference>
<accession>A0A022KU65</accession>
<protein>
    <submittedName>
        <fullName evidence="2">HAD family hydrolase</fullName>
    </submittedName>
</protein>
<sequence>MTATDTSTDTTPTPEQRARREADRTRISGALEHLAGKDLLIGLDVDGTLVDHDGAMTDPMREALQRAAQDHHVVIATGRSIGATLPIVEAAGIEHGYAVCSNGAVTVQMDPGLEGGHRVMTTRVFQPGHALATLREVAPDAHYAVEMADGSFHATPGFQDASFGVRATETNLDDLMVLEAVRVVVHVPDLTPQEFSKVVAESGVHGVEYAIGWTAWLDMAAPGVSKASALEEIRERLGIDQGSTVAVGDGFNDTEMLQWAGVGVAMGQAPQGVKDVADTVTASVYEDGTVLVLGSLSDA</sequence>
<dbReference type="Gene3D" id="3.40.50.1000">
    <property type="entry name" value="HAD superfamily/HAD-like"/>
    <property type="match status" value="1"/>
</dbReference>
<dbReference type="SUPFAM" id="SSF56784">
    <property type="entry name" value="HAD-like"/>
    <property type="match status" value="1"/>
</dbReference>
<dbReference type="NCBIfam" id="TIGR01484">
    <property type="entry name" value="HAD-SF-IIB"/>
    <property type="match status" value="1"/>
</dbReference>
<comment type="caution">
    <text evidence="2">The sequence shown here is derived from an EMBL/GenBank/DDBJ whole genome shotgun (WGS) entry which is preliminary data.</text>
</comment>
<dbReference type="InterPro" id="IPR006379">
    <property type="entry name" value="HAD-SF_hydro_IIB"/>
</dbReference>
<dbReference type="RefSeq" id="WP_042343834.1">
    <property type="nucleotide sequence ID" value="NZ_KB403093.1"/>
</dbReference>
<dbReference type="AlphaFoldDB" id="A0A022KU65"/>
<evidence type="ECO:0000256" key="1">
    <source>
        <dbReference type="SAM" id="MobiDB-lite"/>
    </source>
</evidence>
<dbReference type="InterPro" id="IPR036412">
    <property type="entry name" value="HAD-like_sf"/>
</dbReference>
<keyword evidence="3" id="KW-1185">Reference proteome</keyword>
<feature type="region of interest" description="Disordered" evidence="1">
    <location>
        <begin position="1"/>
        <end position="24"/>
    </location>
</feature>